<dbReference type="NCBIfam" id="TIGR04416">
    <property type="entry name" value="group_II_RT_mat"/>
    <property type="match status" value="1"/>
</dbReference>
<dbReference type="InterPro" id="IPR030931">
    <property type="entry name" value="Group_II_RT_mat"/>
</dbReference>
<dbReference type="InterPro" id="IPR013597">
    <property type="entry name" value="Mat_intron_G2"/>
</dbReference>
<dbReference type="Pfam" id="PF00078">
    <property type="entry name" value="RVT_1"/>
    <property type="match status" value="1"/>
</dbReference>
<keyword evidence="3" id="KW-0548">Nucleotidyltransferase</keyword>
<dbReference type="Pfam" id="PF08388">
    <property type="entry name" value="GIIM"/>
    <property type="match status" value="1"/>
</dbReference>
<dbReference type="KEGG" id="cep:Cri9333_4274"/>
<dbReference type="eggNOG" id="COG3344">
    <property type="taxonomic scope" value="Bacteria"/>
</dbReference>
<protein>
    <submittedName>
        <fullName evidence="3">RNA-directed DNA polymerase (Reverse transcriptase)</fullName>
    </submittedName>
</protein>
<feature type="compositionally biased region" description="Polar residues" evidence="1">
    <location>
        <begin position="569"/>
        <end position="580"/>
    </location>
</feature>
<sequence>MSNTQSQQLMVEWSKVNWRKLEIRVQKLQKRIFKASSRGDIAAVRRLQKTLMKSWSGKMLAVRRVTQDNQGKKTAGVDGVKSLTPVQRLALVRKLALKGKSKPTRRVWIDKPGTTEKRPLGIPTMYDRALQALVKLALEPEWEARFEPNSYGFRPGRSCHDAIGAIFVTINQKAKYVLDADIAKCFDRINHRELLKKLNTFPTLKRQIGAWLKSGVMDGKQMFPTSEGTPQGGVISPLLANIALHGMEERIKQFAETLPSRSGFGKRDKRKSLSLIRYADDFVILHEDITVVKRCKEIISEWLMGMGLELKPSKTRLAHTLIEYEGQDAGFNFLGFNIRQYPAGKYNTGCNTVGKPLGFKTLIKPSKEKIKIHYDRITEVIEQHKTATQAALIAHLNPIIKGWANYYRTVSSKETFSKLGSLVYRKLRSWAKRRHPNKSGGWVADKYWQTIGEDKWVFATRQEGKNPMWLLKHNATEIVRHVKVQSEASPYDGNLVYWSTRMGNNPEVPKTVATLLKKQKGKCAHCKLNFTEESVMEVDHIVPKSKGGKNEYKNMQLLHRHCHDEKTASDGSLGTKSGCNSAKPKPIKRVIRGTHDHWSLITEEPCEVKVSSTVLKTSGSREEIA</sequence>
<dbReference type="InterPro" id="IPR051083">
    <property type="entry name" value="GrpII_Intron_Splice-Mob/Def"/>
</dbReference>
<keyword evidence="3" id="KW-0808">Transferase</keyword>
<dbReference type="eggNOG" id="COG1403">
    <property type="taxonomic scope" value="Bacteria"/>
</dbReference>
<accession>K9W5P8</accession>
<keyword evidence="4" id="KW-1185">Reference proteome</keyword>
<dbReference type="OrthoDB" id="416072at2"/>
<dbReference type="InterPro" id="IPR000477">
    <property type="entry name" value="RT_dom"/>
</dbReference>
<dbReference type="AlphaFoldDB" id="K9W5P8"/>
<gene>
    <name evidence="3" type="ORF">Cri9333_4274</name>
</gene>
<evidence type="ECO:0000256" key="1">
    <source>
        <dbReference type="SAM" id="MobiDB-lite"/>
    </source>
</evidence>
<feature type="region of interest" description="Disordered" evidence="1">
    <location>
        <begin position="566"/>
        <end position="585"/>
    </location>
</feature>
<reference evidence="3 4" key="1">
    <citation type="submission" date="2012-06" db="EMBL/GenBank/DDBJ databases">
        <title>Finished chromosome of genome of Crinalium epipsammum PCC 9333.</title>
        <authorList>
            <consortium name="US DOE Joint Genome Institute"/>
            <person name="Gugger M."/>
            <person name="Coursin T."/>
            <person name="Rippka R."/>
            <person name="Tandeau De Marsac N."/>
            <person name="Huntemann M."/>
            <person name="Wei C.-L."/>
            <person name="Han J."/>
            <person name="Detter J.C."/>
            <person name="Han C."/>
            <person name="Tapia R."/>
            <person name="Davenport K."/>
            <person name="Daligault H."/>
            <person name="Erkkila T."/>
            <person name="Gu W."/>
            <person name="Munk A.C.C."/>
            <person name="Teshima H."/>
            <person name="Xu Y."/>
            <person name="Chain P."/>
            <person name="Chen A."/>
            <person name="Krypides N."/>
            <person name="Mavromatis K."/>
            <person name="Markowitz V."/>
            <person name="Szeto E."/>
            <person name="Ivanova N."/>
            <person name="Mikhailova N."/>
            <person name="Ovchinnikova G."/>
            <person name="Pagani I."/>
            <person name="Pati A."/>
            <person name="Goodwin L."/>
            <person name="Peters L."/>
            <person name="Pitluck S."/>
            <person name="Woyke T."/>
            <person name="Kerfeld C."/>
        </authorList>
    </citation>
    <scope>NUCLEOTIDE SEQUENCE [LARGE SCALE GENOMIC DNA]</scope>
    <source>
        <strain evidence="3 4">PCC 9333</strain>
    </source>
</reference>
<dbReference type="PANTHER" id="PTHR34047">
    <property type="entry name" value="NUCLEAR INTRON MATURASE 1, MITOCHONDRIAL-RELATED"/>
    <property type="match status" value="1"/>
</dbReference>
<evidence type="ECO:0000313" key="4">
    <source>
        <dbReference type="Proteomes" id="UP000010472"/>
    </source>
</evidence>
<dbReference type="Proteomes" id="UP000010472">
    <property type="component" value="Chromosome"/>
</dbReference>
<dbReference type="SMART" id="SM00507">
    <property type="entry name" value="HNHc"/>
    <property type="match status" value="1"/>
</dbReference>
<organism evidence="3 4">
    <name type="scientific">Crinalium epipsammum PCC 9333</name>
    <dbReference type="NCBI Taxonomy" id="1173022"/>
    <lineage>
        <taxon>Bacteria</taxon>
        <taxon>Bacillati</taxon>
        <taxon>Cyanobacteriota</taxon>
        <taxon>Cyanophyceae</taxon>
        <taxon>Gomontiellales</taxon>
        <taxon>Gomontiellaceae</taxon>
        <taxon>Crinalium</taxon>
    </lineage>
</organism>
<keyword evidence="3" id="KW-0695">RNA-directed DNA polymerase</keyword>
<dbReference type="InterPro" id="IPR003615">
    <property type="entry name" value="HNH_nuc"/>
</dbReference>
<dbReference type="CDD" id="cd01651">
    <property type="entry name" value="RT_G2_intron"/>
    <property type="match status" value="1"/>
</dbReference>
<dbReference type="GO" id="GO:0003676">
    <property type="term" value="F:nucleic acid binding"/>
    <property type="evidence" value="ECO:0007669"/>
    <property type="project" value="InterPro"/>
</dbReference>
<dbReference type="HOGENOM" id="CLU_013584_15_4_3"/>
<dbReference type="CDD" id="cd00085">
    <property type="entry name" value="HNHc"/>
    <property type="match status" value="1"/>
</dbReference>
<name>K9W5P8_9CYAN</name>
<dbReference type="EMBL" id="CP003620">
    <property type="protein sequence ID" value="AFZ15062.1"/>
    <property type="molecule type" value="Genomic_DNA"/>
</dbReference>
<dbReference type="RefSeq" id="WP_015205156.1">
    <property type="nucleotide sequence ID" value="NC_019753.1"/>
</dbReference>
<dbReference type="Pfam" id="PF01844">
    <property type="entry name" value="HNH"/>
    <property type="match status" value="1"/>
</dbReference>
<dbReference type="InterPro" id="IPR043502">
    <property type="entry name" value="DNA/RNA_pol_sf"/>
</dbReference>
<proteinExistence type="predicted"/>
<dbReference type="PROSITE" id="PS50878">
    <property type="entry name" value="RT_POL"/>
    <property type="match status" value="1"/>
</dbReference>
<dbReference type="Pfam" id="PF13655">
    <property type="entry name" value="RVT_N"/>
    <property type="match status" value="1"/>
</dbReference>
<evidence type="ECO:0000313" key="3">
    <source>
        <dbReference type="EMBL" id="AFZ15062.1"/>
    </source>
</evidence>
<dbReference type="SUPFAM" id="SSF56672">
    <property type="entry name" value="DNA/RNA polymerases"/>
    <property type="match status" value="1"/>
</dbReference>
<dbReference type="Gene3D" id="1.10.30.50">
    <property type="match status" value="1"/>
</dbReference>
<dbReference type="InterPro" id="IPR025960">
    <property type="entry name" value="RVT_N"/>
</dbReference>
<dbReference type="GO" id="GO:0003964">
    <property type="term" value="F:RNA-directed DNA polymerase activity"/>
    <property type="evidence" value="ECO:0007669"/>
    <property type="project" value="UniProtKB-KW"/>
</dbReference>
<dbReference type="GO" id="GO:0008270">
    <property type="term" value="F:zinc ion binding"/>
    <property type="evidence" value="ECO:0007669"/>
    <property type="project" value="InterPro"/>
</dbReference>
<dbReference type="InterPro" id="IPR002711">
    <property type="entry name" value="HNH"/>
</dbReference>
<feature type="domain" description="Reverse transcriptase" evidence="2">
    <location>
        <begin position="90"/>
        <end position="338"/>
    </location>
</feature>
<evidence type="ECO:0000259" key="2">
    <source>
        <dbReference type="PROSITE" id="PS50878"/>
    </source>
</evidence>
<dbReference type="GO" id="GO:0004519">
    <property type="term" value="F:endonuclease activity"/>
    <property type="evidence" value="ECO:0007669"/>
    <property type="project" value="InterPro"/>
</dbReference>
<dbReference type="PANTHER" id="PTHR34047:SF10">
    <property type="entry name" value="GROUP II INTRON-ASSOCIATED OPEN READING FRAME"/>
    <property type="match status" value="1"/>
</dbReference>